<dbReference type="AlphaFoldDB" id="A0A0F9ADK8"/>
<proteinExistence type="predicted"/>
<dbReference type="EMBL" id="LAZR01055354">
    <property type="protein sequence ID" value="KKK76554.1"/>
    <property type="molecule type" value="Genomic_DNA"/>
</dbReference>
<accession>A0A0F9ADK8</accession>
<reference evidence="1" key="1">
    <citation type="journal article" date="2015" name="Nature">
        <title>Complex archaea that bridge the gap between prokaryotes and eukaryotes.</title>
        <authorList>
            <person name="Spang A."/>
            <person name="Saw J.H."/>
            <person name="Jorgensen S.L."/>
            <person name="Zaremba-Niedzwiedzka K."/>
            <person name="Martijn J."/>
            <person name="Lind A.E."/>
            <person name="van Eijk R."/>
            <person name="Schleper C."/>
            <person name="Guy L."/>
            <person name="Ettema T.J."/>
        </authorList>
    </citation>
    <scope>NUCLEOTIDE SEQUENCE</scope>
</reference>
<feature type="non-terminal residue" evidence="1">
    <location>
        <position position="299"/>
    </location>
</feature>
<sequence length="299" mass="31762">MADKVQFSIDVETKKAVANTRRLEKQFMKLGGSARLAQVKGISKLEKGIKALDGSSKKGFAGMSKFTSGIALGNLAAMGMAKAIGALSKGIGELGKAVLVAARISALNRVFQFTGKAAGISSIQLNRYKNTLIASGIAEKEALGVLQRGIQARFDLNKVVKLGAVAQNAAFVAGVASSDAHIDLMDAILKQRPVLLKQFGILVNLNDVYGKTAKELGKSKDALTATEKRNALYNEVMKQSITIAGAYTEGMKEVGKRLTSLPRHVQAAQNAFGRHFIPVLGLAVDGIEVFLKATTRAFE</sequence>
<gene>
    <name evidence="1" type="ORF">LCGC14_2862470</name>
</gene>
<protein>
    <submittedName>
        <fullName evidence="1">Uncharacterized protein</fullName>
    </submittedName>
</protein>
<comment type="caution">
    <text evidence="1">The sequence shown here is derived from an EMBL/GenBank/DDBJ whole genome shotgun (WGS) entry which is preliminary data.</text>
</comment>
<name>A0A0F9ADK8_9ZZZZ</name>
<evidence type="ECO:0000313" key="1">
    <source>
        <dbReference type="EMBL" id="KKK76554.1"/>
    </source>
</evidence>
<organism evidence="1">
    <name type="scientific">marine sediment metagenome</name>
    <dbReference type="NCBI Taxonomy" id="412755"/>
    <lineage>
        <taxon>unclassified sequences</taxon>
        <taxon>metagenomes</taxon>
        <taxon>ecological metagenomes</taxon>
    </lineage>
</organism>